<comment type="caution">
    <text evidence="1">The sequence shown here is derived from an EMBL/GenBank/DDBJ whole genome shotgun (WGS) entry which is preliminary data.</text>
</comment>
<dbReference type="RefSeq" id="XP_018000751.1">
    <property type="nucleotide sequence ID" value="XM_018139580.1"/>
</dbReference>
<evidence type="ECO:0000313" key="1">
    <source>
        <dbReference type="EMBL" id="KPI40788.1"/>
    </source>
</evidence>
<dbReference type="Proteomes" id="UP000038010">
    <property type="component" value="Unassembled WGS sequence"/>
</dbReference>
<evidence type="ECO:0008006" key="3">
    <source>
        <dbReference type="Google" id="ProtNLM"/>
    </source>
</evidence>
<dbReference type="InterPro" id="IPR029032">
    <property type="entry name" value="AhpD-like"/>
</dbReference>
<dbReference type="AlphaFoldDB" id="A0A0N0NMV5"/>
<dbReference type="OrthoDB" id="3707757at2759"/>
<dbReference type="Gene3D" id="1.20.1290.10">
    <property type="entry name" value="AhpD-like"/>
    <property type="match status" value="1"/>
</dbReference>
<keyword evidence="2" id="KW-1185">Reference proteome</keyword>
<dbReference type="PANTHER" id="PTHR28180">
    <property type="entry name" value="CONSERVED MITOCHONDRIAL PROTEIN-RELATED"/>
    <property type="match status" value="1"/>
</dbReference>
<gene>
    <name evidence="1" type="ORF">AB675_10787</name>
</gene>
<organism evidence="1 2">
    <name type="scientific">Cyphellophora attinorum</name>
    <dbReference type="NCBI Taxonomy" id="1664694"/>
    <lineage>
        <taxon>Eukaryota</taxon>
        <taxon>Fungi</taxon>
        <taxon>Dikarya</taxon>
        <taxon>Ascomycota</taxon>
        <taxon>Pezizomycotina</taxon>
        <taxon>Eurotiomycetes</taxon>
        <taxon>Chaetothyriomycetidae</taxon>
        <taxon>Chaetothyriales</taxon>
        <taxon>Cyphellophoraceae</taxon>
        <taxon>Cyphellophora</taxon>
    </lineage>
</organism>
<name>A0A0N0NMV5_9EURO</name>
<sequence length="269" mass="29701">MDTTTWNEDPFMSSWDAKYVSTNLKDDAAPYDKALFLSINDRLAQQPELKDYAYTLVAAACCAVGRADVVGKFFDDLTRESTPQQSEEIFLRLREAITIIFPYVGMPTCIPACYGMIGVVQRKGGEYASTRSLRKEEVTFEDARRGKELRARIYSGVGNSEIFDLMGKYFTDLFMCSTIVTWGYLVAKANDEVFTPEQSHLIIATAIIALGATRQSKSHIKATLGIGNSVGAVQVVVGAINEIARWTGRPIVTLNVDELAADIQKALGR</sequence>
<dbReference type="VEuPathDB" id="FungiDB:AB675_10787"/>
<dbReference type="SUPFAM" id="SSF69118">
    <property type="entry name" value="AhpD-like"/>
    <property type="match status" value="1"/>
</dbReference>
<reference evidence="1 2" key="1">
    <citation type="submission" date="2015-06" db="EMBL/GenBank/DDBJ databases">
        <title>Draft genome of the ant-associated black yeast Phialophora attae CBS 131958.</title>
        <authorList>
            <person name="Moreno L.F."/>
            <person name="Stielow B.J."/>
            <person name="de Hoog S."/>
            <person name="Vicente V.A."/>
            <person name="Weiss V.A."/>
            <person name="de Vries M."/>
            <person name="Cruz L.M."/>
            <person name="Souza E.M."/>
        </authorList>
    </citation>
    <scope>NUCLEOTIDE SEQUENCE [LARGE SCALE GENOMIC DNA]</scope>
    <source>
        <strain evidence="1 2">CBS 131958</strain>
    </source>
</reference>
<dbReference type="GeneID" id="28731460"/>
<dbReference type="EMBL" id="LFJN01000011">
    <property type="protein sequence ID" value="KPI40788.1"/>
    <property type="molecule type" value="Genomic_DNA"/>
</dbReference>
<protein>
    <recommendedName>
        <fullName evidence="3">Carboxymuconolactone decarboxylase-like domain-containing protein</fullName>
    </recommendedName>
</protein>
<accession>A0A0N0NMV5</accession>
<evidence type="ECO:0000313" key="2">
    <source>
        <dbReference type="Proteomes" id="UP000038010"/>
    </source>
</evidence>
<dbReference type="InterPro" id="IPR052999">
    <property type="entry name" value="PTS1_Protein"/>
</dbReference>
<proteinExistence type="predicted"/>